<evidence type="ECO:0000313" key="2">
    <source>
        <dbReference type="Proteomes" id="UP000789920"/>
    </source>
</evidence>
<organism evidence="1 2">
    <name type="scientific">Racocetra persica</name>
    <dbReference type="NCBI Taxonomy" id="160502"/>
    <lineage>
        <taxon>Eukaryota</taxon>
        <taxon>Fungi</taxon>
        <taxon>Fungi incertae sedis</taxon>
        <taxon>Mucoromycota</taxon>
        <taxon>Glomeromycotina</taxon>
        <taxon>Glomeromycetes</taxon>
        <taxon>Diversisporales</taxon>
        <taxon>Gigasporaceae</taxon>
        <taxon>Racocetra</taxon>
    </lineage>
</organism>
<reference evidence="1" key="1">
    <citation type="submission" date="2021-06" db="EMBL/GenBank/DDBJ databases">
        <authorList>
            <person name="Kallberg Y."/>
            <person name="Tangrot J."/>
            <person name="Rosling A."/>
        </authorList>
    </citation>
    <scope>NUCLEOTIDE SEQUENCE</scope>
    <source>
        <strain evidence="1">MA461A</strain>
    </source>
</reference>
<feature type="non-terminal residue" evidence="1">
    <location>
        <position position="1"/>
    </location>
</feature>
<keyword evidence="2" id="KW-1185">Reference proteome</keyword>
<dbReference type="EMBL" id="CAJVQC010035366">
    <property type="protein sequence ID" value="CAG8758791.1"/>
    <property type="molecule type" value="Genomic_DNA"/>
</dbReference>
<gene>
    <name evidence="1" type="ORF">RPERSI_LOCUS14996</name>
</gene>
<name>A0ACA9QNW7_9GLOM</name>
<dbReference type="Proteomes" id="UP000789920">
    <property type="component" value="Unassembled WGS sequence"/>
</dbReference>
<accession>A0ACA9QNW7</accession>
<protein>
    <submittedName>
        <fullName evidence="1">1397_t:CDS:1</fullName>
    </submittedName>
</protein>
<sequence length="132" mass="15411">ADLNPNHVNYNLIIDTIGVFIFASMAVTSNLTAYTLLAKRRKDYWQEIHKKAQEIKKQCNGKLTYIDLENIMKLDSFIKEMLTESYNFITNEFQVPHGRHVYLDIRAISFNEKVHDQNPQKFNGFLHSSTTN</sequence>
<proteinExistence type="predicted"/>
<comment type="caution">
    <text evidence="1">The sequence shown here is derived from an EMBL/GenBank/DDBJ whole genome shotgun (WGS) entry which is preliminary data.</text>
</comment>
<evidence type="ECO:0000313" key="1">
    <source>
        <dbReference type="EMBL" id="CAG8758791.1"/>
    </source>
</evidence>